<comment type="caution">
    <text evidence="1">The sequence shown here is derived from an EMBL/GenBank/DDBJ whole genome shotgun (WGS) entry which is preliminary data.</text>
</comment>
<name>X0YZZ4_9ZZZZ</name>
<protein>
    <submittedName>
        <fullName evidence="1">Uncharacterized protein</fullName>
    </submittedName>
</protein>
<dbReference type="AlphaFoldDB" id="X0YZZ4"/>
<proteinExistence type="predicted"/>
<reference evidence="1" key="1">
    <citation type="journal article" date="2014" name="Front. Microbiol.">
        <title>High frequency of phylogenetically diverse reductive dehalogenase-homologous genes in deep subseafloor sedimentary metagenomes.</title>
        <authorList>
            <person name="Kawai M."/>
            <person name="Futagami T."/>
            <person name="Toyoda A."/>
            <person name="Takaki Y."/>
            <person name="Nishi S."/>
            <person name="Hori S."/>
            <person name="Arai W."/>
            <person name="Tsubouchi T."/>
            <person name="Morono Y."/>
            <person name="Uchiyama I."/>
            <person name="Ito T."/>
            <person name="Fujiyama A."/>
            <person name="Inagaki F."/>
            <person name="Takami H."/>
        </authorList>
    </citation>
    <scope>NUCLEOTIDE SEQUENCE</scope>
    <source>
        <strain evidence="1">Expedition CK06-06</strain>
    </source>
</reference>
<sequence>MMANVPTELIAISVDPSQMDFGTVYPGEASDSIPLSVENIGTVMVDVEAFVAPLGTVFQNLKLAGTTYDLW</sequence>
<evidence type="ECO:0000313" key="1">
    <source>
        <dbReference type="EMBL" id="GAG62245.1"/>
    </source>
</evidence>
<gene>
    <name evidence="1" type="ORF">S01H4_20198</name>
</gene>
<dbReference type="EMBL" id="BART01009060">
    <property type="protein sequence ID" value="GAG62245.1"/>
    <property type="molecule type" value="Genomic_DNA"/>
</dbReference>
<organism evidence="1">
    <name type="scientific">marine sediment metagenome</name>
    <dbReference type="NCBI Taxonomy" id="412755"/>
    <lineage>
        <taxon>unclassified sequences</taxon>
        <taxon>metagenomes</taxon>
        <taxon>ecological metagenomes</taxon>
    </lineage>
</organism>
<accession>X0YZZ4</accession>